<dbReference type="Proteomes" id="UP000434172">
    <property type="component" value="Unassembled WGS sequence"/>
</dbReference>
<gene>
    <name evidence="2" type="ORF">GQ607_015876</name>
</gene>
<dbReference type="AlphaFoldDB" id="A0A8H3ZKH3"/>
<organism evidence="2 3">
    <name type="scientific">Colletotrichum asianum</name>
    <dbReference type="NCBI Taxonomy" id="702518"/>
    <lineage>
        <taxon>Eukaryota</taxon>
        <taxon>Fungi</taxon>
        <taxon>Dikarya</taxon>
        <taxon>Ascomycota</taxon>
        <taxon>Pezizomycotina</taxon>
        <taxon>Sordariomycetes</taxon>
        <taxon>Hypocreomycetidae</taxon>
        <taxon>Glomerellales</taxon>
        <taxon>Glomerellaceae</taxon>
        <taxon>Colletotrichum</taxon>
        <taxon>Colletotrichum gloeosporioides species complex</taxon>
    </lineage>
</organism>
<name>A0A8H3ZKH3_9PEZI</name>
<protein>
    <submittedName>
        <fullName evidence="2">Uncharacterized protein</fullName>
    </submittedName>
</protein>
<accession>A0A8H3ZKH3</accession>
<dbReference type="EMBL" id="WOWK01000143">
    <property type="protein sequence ID" value="KAF0316916.1"/>
    <property type="molecule type" value="Genomic_DNA"/>
</dbReference>
<proteinExistence type="predicted"/>
<evidence type="ECO:0000313" key="3">
    <source>
        <dbReference type="Proteomes" id="UP000434172"/>
    </source>
</evidence>
<feature type="region of interest" description="Disordered" evidence="1">
    <location>
        <begin position="45"/>
        <end position="108"/>
    </location>
</feature>
<comment type="caution">
    <text evidence="2">The sequence shown here is derived from an EMBL/GenBank/DDBJ whole genome shotgun (WGS) entry which is preliminary data.</text>
</comment>
<reference evidence="2 3" key="1">
    <citation type="submission" date="2019-12" db="EMBL/GenBank/DDBJ databases">
        <title>A genome sequence resource for the geographically widespread anthracnose pathogen Colletotrichum asianum.</title>
        <authorList>
            <person name="Meng Y."/>
        </authorList>
    </citation>
    <scope>NUCLEOTIDE SEQUENCE [LARGE SCALE GENOMIC DNA]</scope>
    <source>
        <strain evidence="2 3">ICMP 18580</strain>
    </source>
</reference>
<sequence length="137" mass="14357">MAICPMNDDDDDDTTLPYSTLGIAKNLTHHGSACLPACLPAWPGDGTRQDTSSAASSSLPGIRAPTDRSNSRSSPRSMVIKRAAWRTRKTNANTNASTSNSTSASASASAIATSRSDAVARYHVLLVMESIWASTAT</sequence>
<feature type="compositionally biased region" description="Polar residues" evidence="1">
    <location>
        <begin position="49"/>
        <end position="59"/>
    </location>
</feature>
<evidence type="ECO:0000256" key="1">
    <source>
        <dbReference type="SAM" id="MobiDB-lite"/>
    </source>
</evidence>
<keyword evidence="3" id="KW-1185">Reference proteome</keyword>
<feature type="compositionally biased region" description="Low complexity" evidence="1">
    <location>
        <begin position="90"/>
        <end position="108"/>
    </location>
</feature>
<evidence type="ECO:0000313" key="2">
    <source>
        <dbReference type="EMBL" id="KAF0316916.1"/>
    </source>
</evidence>